<dbReference type="PANTHER" id="PTHR24421">
    <property type="entry name" value="NITRATE/NITRITE SENSOR PROTEIN NARX-RELATED"/>
    <property type="match status" value="1"/>
</dbReference>
<feature type="region of interest" description="Disordered" evidence="4">
    <location>
        <begin position="405"/>
        <end position="430"/>
    </location>
</feature>
<feature type="transmembrane region" description="Helical" evidence="5">
    <location>
        <begin position="83"/>
        <end position="112"/>
    </location>
</feature>
<accession>A0ABQ3XYD7</accession>
<feature type="domain" description="Signal transduction histidine kinase subgroup 3 dimerisation and phosphoacceptor" evidence="6">
    <location>
        <begin position="194"/>
        <end position="257"/>
    </location>
</feature>
<protein>
    <recommendedName>
        <fullName evidence="6">Signal transduction histidine kinase subgroup 3 dimerisation and phosphoacceptor domain-containing protein</fullName>
    </recommendedName>
</protein>
<keyword evidence="5" id="KW-1133">Transmembrane helix</keyword>
<dbReference type="Gene3D" id="1.20.5.1930">
    <property type="match status" value="1"/>
</dbReference>
<evidence type="ECO:0000256" key="3">
    <source>
        <dbReference type="ARBA" id="ARBA00023012"/>
    </source>
</evidence>
<evidence type="ECO:0000256" key="1">
    <source>
        <dbReference type="ARBA" id="ARBA00022679"/>
    </source>
</evidence>
<keyword evidence="3" id="KW-0902">Two-component regulatory system</keyword>
<dbReference type="InterPro" id="IPR050482">
    <property type="entry name" value="Sensor_HK_TwoCompSys"/>
</dbReference>
<dbReference type="PANTHER" id="PTHR24421:SF63">
    <property type="entry name" value="SENSOR HISTIDINE KINASE DESK"/>
    <property type="match status" value="1"/>
</dbReference>
<keyword evidence="2" id="KW-0418">Kinase</keyword>
<dbReference type="SUPFAM" id="SSF55874">
    <property type="entry name" value="ATPase domain of HSP90 chaperone/DNA topoisomerase II/histidine kinase"/>
    <property type="match status" value="1"/>
</dbReference>
<evidence type="ECO:0000313" key="7">
    <source>
        <dbReference type="EMBL" id="GID72761.1"/>
    </source>
</evidence>
<feature type="transmembrane region" description="Helical" evidence="5">
    <location>
        <begin position="43"/>
        <end position="63"/>
    </location>
</feature>
<name>A0ABQ3XYD7_9ACTN</name>
<evidence type="ECO:0000256" key="2">
    <source>
        <dbReference type="ARBA" id="ARBA00022777"/>
    </source>
</evidence>
<organism evidence="7 8">
    <name type="scientific">Paractinoplanes deccanensis</name>
    <dbReference type="NCBI Taxonomy" id="113561"/>
    <lineage>
        <taxon>Bacteria</taxon>
        <taxon>Bacillati</taxon>
        <taxon>Actinomycetota</taxon>
        <taxon>Actinomycetes</taxon>
        <taxon>Micromonosporales</taxon>
        <taxon>Micromonosporaceae</taxon>
        <taxon>Paractinoplanes</taxon>
    </lineage>
</organism>
<evidence type="ECO:0000256" key="5">
    <source>
        <dbReference type="SAM" id="Phobius"/>
    </source>
</evidence>
<gene>
    <name evidence="7" type="ORF">Ade02nite_14020</name>
</gene>
<proteinExistence type="predicted"/>
<dbReference type="Proteomes" id="UP000609879">
    <property type="component" value="Unassembled WGS sequence"/>
</dbReference>
<sequence>MSGAVHRARRITMWSLLCGLIPGWVGALGGAGAQIAEDRVDPLRLAVAGIGLLVFTWSGARLVRAVSVGWPEQAARSRRESVISGVAVLVVLVVQDAGPLGWGLLAVAWISLVTVRTSARATVLLALGTAFTAGGLYWLDPSYGDFPVSAALIVYSALCVSLPYANKLWIWILNLTEQAHASKDAEARLAVTEERLRFARDLHDLVGHSLSVIAVKSELAGKLAALDTNRAAAEMAEVRGLAQDSLRQIREAVRGYRVLDLASEVASVRAILEADGVRCEVDVPPGVVEPSAAGPFAWVVRESATNILRHSSASWCRMTLRAADGSAVLEVVNDGAPPPAQGGTGLAGLAERLAAVGGSLTAEPTGDGRFLVRAIAPSGVAVGSGSGGLSGIAGPSGPGAVSGIAGPSGSAAVSGTAGPSGTAAPSGAAA</sequence>
<comment type="caution">
    <text evidence="7">The sequence shown here is derived from an EMBL/GenBank/DDBJ whole genome shotgun (WGS) entry which is preliminary data.</text>
</comment>
<dbReference type="InterPro" id="IPR011712">
    <property type="entry name" value="Sig_transdc_His_kin_sub3_dim/P"/>
</dbReference>
<dbReference type="EMBL" id="BOMI01000021">
    <property type="protein sequence ID" value="GID72761.1"/>
    <property type="molecule type" value="Genomic_DNA"/>
</dbReference>
<reference evidence="7 8" key="1">
    <citation type="submission" date="2021-01" db="EMBL/GenBank/DDBJ databases">
        <title>Whole genome shotgun sequence of Actinoplanes deccanensis NBRC 13994.</title>
        <authorList>
            <person name="Komaki H."/>
            <person name="Tamura T."/>
        </authorList>
    </citation>
    <scope>NUCLEOTIDE SEQUENCE [LARGE SCALE GENOMIC DNA]</scope>
    <source>
        <strain evidence="7 8">NBRC 13994</strain>
    </source>
</reference>
<dbReference type="Gene3D" id="3.30.565.10">
    <property type="entry name" value="Histidine kinase-like ATPase, C-terminal domain"/>
    <property type="match status" value="1"/>
</dbReference>
<evidence type="ECO:0000259" key="6">
    <source>
        <dbReference type="Pfam" id="PF07730"/>
    </source>
</evidence>
<dbReference type="RefSeq" id="WP_203760696.1">
    <property type="nucleotide sequence ID" value="NZ_BAAABO010000006.1"/>
</dbReference>
<dbReference type="Pfam" id="PF07730">
    <property type="entry name" value="HisKA_3"/>
    <property type="match status" value="1"/>
</dbReference>
<keyword evidence="5" id="KW-0472">Membrane</keyword>
<keyword evidence="8" id="KW-1185">Reference proteome</keyword>
<keyword evidence="1" id="KW-0808">Transferase</keyword>
<keyword evidence="5" id="KW-0812">Transmembrane</keyword>
<dbReference type="InterPro" id="IPR036890">
    <property type="entry name" value="HATPase_C_sf"/>
</dbReference>
<feature type="transmembrane region" description="Helical" evidence="5">
    <location>
        <begin position="146"/>
        <end position="165"/>
    </location>
</feature>
<evidence type="ECO:0000313" key="8">
    <source>
        <dbReference type="Proteomes" id="UP000609879"/>
    </source>
</evidence>
<feature type="transmembrane region" description="Helical" evidence="5">
    <location>
        <begin position="118"/>
        <end position="139"/>
    </location>
</feature>
<evidence type="ECO:0000256" key="4">
    <source>
        <dbReference type="SAM" id="MobiDB-lite"/>
    </source>
</evidence>
<dbReference type="CDD" id="cd16917">
    <property type="entry name" value="HATPase_UhpB-NarQ-NarX-like"/>
    <property type="match status" value="1"/>
</dbReference>